<reference evidence="2" key="1">
    <citation type="submission" date="2022-02" db="EMBL/GenBank/DDBJ databases">
        <title>Corynebacterium sp. from urogenital microbiome.</title>
        <authorList>
            <person name="Cappelli E.A."/>
            <person name="Ribeiro T.G."/>
            <person name="Peixe L."/>
        </authorList>
    </citation>
    <scope>NUCLEOTIDE SEQUENCE</scope>
    <source>
        <strain evidence="2">C21Ua_68</strain>
    </source>
</reference>
<feature type="region of interest" description="Disordered" evidence="1">
    <location>
        <begin position="45"/>
        <end position="70"/>
    </location>
</feature>
<dbReference type="Proteomes" id="UP001146439">
    <property type="component" value="Unassembled WGS sequence"/>
</dbReference>
<organism evidence="2 3">
    <name type="scientific">Corynebacterium yonathiae</name>
    <dbReference type="NCBI Taxonomy" id="2913504"/>
    <lineage>
        <taxon>Bacteria</taxon>
        <taxon>Bacillati</taxon>
        <taxon>Actinomycetota</taxon>
        <taxon>Actinomycetes</taxon>
        <taxon>Mycobacteriales</taxon>
        <taxon>Corynebacteriaceae</taxon>
        <taxon>Corynebacterium</taxon>
    </lineage>
</organism>
<dbReference type="EMBL" id="JAKMUZ010000024">
    <property type="protein sequence ID" value="MCZ9297037.1"/>
    <property type="molecule type" value="Genomic_DNA"/>
</dbReference>
<proteinExistence type="predicted"/>
<protein>
    <submittedName>
        <fullName evidence="2">Uncharacterized protein</fullName>
    </submittedName>
</protein>
<evidence type="ECO:0000313" key="3">
    <source>
        <dbReference type="Proteomes" id="UP001146439"/>
    </source>
</evidence>
<gene>
    <name evidence="2" type="ORF">L8V22_10830</name>
</gene>
<accession>A0A9X3RN76</accession>
<feature type="compositionally biased region" description="Polar residues" evidence="1">
    <location>
        <begin position="58"/>
        <end position="70"/>
    </location>
</feature>
<name>A0A9X3RN76_9CORY</name>
<feature type="region of interest" description="Disordered" evidence="1">
    <location>
        <begin position="231"/>
        <end position="274"/>
    </location>
</feature>
<comment type="caution">
    <text evidence="2">The sequence shown here is derived from an EMBL/GenBank/DDBJ whole genome shotgun (WGS) entry which is preliminary data.</text>
</comment>
<evidence type="ECO:0000313" key="2">
    <source>
        <dbReference type="EMBL" id="MCZ9297037.1"/>
    </source>
</evidence>
<evidence type="ECO:0000256" key="1">
    <source>
        <dbReference type="SAM" id="MobiDB-lite"/>
    </source>
</evidence>
<dbReference type="AlphaFoldDB" id="A0A9X3RN76"/>
<sequence>MAQNRSVGLDLRVLEDREVLVNFSDDPIIDKKTGAFVGEWESLGLEPTDSQHGHTREVSSNTTNLTGGQSSTSYTAGAITAAVDGIAGSPVMRYIENPGAVVQDGTTYGKHSDQVAKGYVAFVHKFTSGLVRIWVSREKADLVVNERVTAKDPQARPVQITFNNGDDERYYEERFYIVGEDGSVVRVEEKVFQDVADVQAQIEAGTAFHPQASSNGLTAMVVTDDKSGDVTLHEYENPETGETATGGNEGVRGSDEPSAPSESGETTGDAGAEA</sequence>
<dbReference type="RefSeq" id="WP_269966537.1">
    <property type="nucleotide sequence ID" value="NZ_JAKMUZ010000024.1"/>
</dbReference>